<dbReference type="Pfam" id="PF00589">
    <property type="entry name" value="Phage_integrase"/>
    <property type="match status" value="1"/>
</dbReference>
<dbReference type="InterPro" id="IPR050808">
    <property type="entry name" value="Phage_Integrase"/>
</dbReference>
<proteinExistence type="inferred from homology"/>
<dbReference type="PROSITE" id="PS51900">
    <property type="entry name" value="CB"/>
    <property type="match status" value="1"/>
</dbReference>
<dbReference type="Proteomes" id="UP001274321">
    <property type="component" value="Unassembled WGS sequence"/>
</dbReference>
<keyword evidence="2" id="KW-0229">DNA integration</keyword>
<sequence>MASLTKRTIDAAKADTKEYFLWCGATPGFGLRVYPSGSKIFIAQVRVGRATRRVKIGAYGPFTVDQARDQAKDIIRAAAEGRDPQREKTEAKQALTVGELCDRYLEAARAGLVMTRFRKAKRPSTIAIDEGRVSRHIKPLIGTIVARDLSSADVQRMADDITRGKTAGTFKTEGRGKAVVAGGPSTAARVVELLGGIYSWAEKREHVSGIKPVRNIETARSDAKDRVLSAAELKALGQAAARADALNAKAADALRLIALTGLRREEACGLKWSEVDLAGQCLRLDATKTGRSLRPLGRAALAVLEDFKNGTDWVFPNRTNSGSAELKRKIAAIFDDAGLADARSHDLRRTFASFAAEEGYGDGTIGEMLGHARRGVTAKHYIRRPDAALIQAADKISARIASLLTWEREAASIRELRGTAG</sequence>
<keyword evidence="3 5" id="KW-0238">DNA-binding</keyword>
<keyword evidence="9" id="KW-1185">Reference proteome</keyword>
<dbReference type="PROSITE" id="PS51898">
    <property type="entry name" value="TYR_RECOMBINASE"/>
    <property type="match status" value="1"/>
</dbReference>
<gene>
    <name evidence="8" type="ORF">SCD90_13960</name>
</gene>
<evidence type="ECO:0000256" key="4">
    <source>
        <dbReference type="ARBA" id="ARBA00023172"/>
    </source>
</evidence>
<evidence type="ECO:0000259" key="6">
    <source>
        <dbReference type="PROSITE" id="PS51898"/>
    </source>
</evidence>
<evidence type="ECO:0000256" key="1">
    <source>
        <dbReference type="ARBA" id="ARBA00008857"/>
    </source>
</evidence>
<evidence type="ECO:0000256" key="5">
    <source>
        <dbReference type="PROSITE-ProRule" id="PRU01248"/>
    </source>
</evidence>
<evidence type="ECO:0000256" key="3">
    <source>
        <dbReference type="ARBA" id="ARBA00023125"/>
    </source>
</evidence>
<reference evidence="8 9" key="1">
    <citation type="submission" date="2023-11" db="EMBL/GenBank/DDBJ databases">
        <authorList>
            <person name="Bao R."/>
        </authorList>
    </citation>
    <scope>NUCLEOTIDE SEQUENCE [LARGE SCALE GENOMIC DNA]</scope>
    <source>
        <strain evidence="8 9">PJ23</strain>
    </source>
</reference>
<feature type="domain" description="Core-binding (CB)" evidence="7">
    <location>
        <begin position="95"/>
        <end position="202"/>
    </location>
</feature>
<comment type="similarity">
    <text evidence="1">Belongs to the 'phage' integrase family.</text>
</comment>
<evidence type="ECO:0000259" key="7">
    <source>
        <dbReference type="PROSITE" id="PS51900"/>
    </source>
</evidence>
<accession>A0ABU4RQQ8</accession>
<dbReference type="InterPro" id="IPR010998">
    <property type="entry name" value="Integrase_recombinase_N"/>
</dbReference>
<dbReference type="InterPro" id="IPR002104">
    <property type="entry name" value="Integrase_catalytic"/>
</dbReference>
<dbReference type="InterPro" id="IPR011010">
    <property type="entry name" value="DNA_brk_join_enz"/>
</dbReference>
<comment type="caution">
    <text evidence="8">The sequence shown here is derived from an EMBL/GenBank/DDBJ whole genome shotgun (WGS) entry which is preliminary data.</text>
</comment>
<dbReference type="Gene3D" id="1.10.443.10">
    <property type="entry name" value="Intergrase catalytic core"/>
    <property type="match status" value="1"/>
</dbReference>
<dbReference type="PANTHER" id="PTHR30629">
    <property type="entry name" value="PROPHAGE INTEGRASE"/>
    <property type="match status" value="1"/>
</dbReference>
<dbReference type="Gene3D" id="1.10.150.130">
    <property type="match status" value="1"/>
</dbReference>
<protein>
    <submittedName>
        <fullName evidence="8">Integrase family protein</fullName>
    </submittedName>
</protein>
<organism evidence="8 9">
    <name type="scientific">Terrihabitans rhizophilus</name>
    <dbReference type="NCBI Taxonomy" id="3092662"/>
    <lineage>
        <taxon>Bacteria</taxon>
        <taxon>Pseudomonadati</taxon>
        <taxon>Pseudomonadota</taxon>
        <taxon>Alphaproteobacteria</taxon>
        <taxon>Hyphomicrobiales</taxon>
        <taxon>Terrihabitans</taxon>
    </lineage>
</organism>
<dbReference type="InterPro" id="IPR013762">
    <property type="entry name" value="Integrase-like_cat_sf"/>
</dbReference>
<name>A0ABU4RQQ8_9HYPH</name>
<dbReference type="PANTHER" id="PTHR30629:SF2">
    <property type="entry name" value="PROPHAGE INTEGRASE INTS-RELATED"/>
    <property type="match status" value="1"/>
</dbReference>
<dbReference type="InterPro" id="IPR025166">
    <property type="entry name" value="Integrase_DNA_bind_dom"/>
</dbReference>
<dbReference type="Gene3D" id="3.30.160.390">
    <property type="entry name" value="Integrase, DNA-binding domain"/>
    <property type="match status" value="1"/>
</dbReference>
<dbReference type="Pfam" id="PF13356">
    <property type="entry name" value="Arm-DNA-bind_3"/>
    <property type="match status" value="1"/>
</dbReference>
<keyword evidence="4" id="KW-0233">DNA recombination</keyword>
<evidence type="ECO:0000313" key="9">
    <source>
        <dbReference type="Proteomes" id="UP001274321"/>
    </source>
</evidence>
<dbReference type="SUPFAM" id="SSF56349">
    <property type="entry name" value="DNA breaking-rejoining enzymes"/>
    <property type="match status" value="1"/>
</dbReference>
<dbReference type="InterPro" id="IPR038488">
    <property type="entry name" value="Integrase_DNA-bd_sf"/>
</dbReference>
<feature type="domain" description="Tyr recombinase" evidence="6">
    <location>
        <begin position="223"/>
        <end position="394"/>
    </location>
</feature>
<dbReference type="InterPro" id="IPR044068">
    <property type="entry name" value="CB"/>
</dbReference>
<evidence type="ECO:0000313" key="8">
    <source>
        <dbReference type="EMBL" id="MDX6807172.1"/>
    </source>
</evidence>
<evidence type="ECO:0000256" key="2">
    <source>
        <dbReference type="ARBA" id="ARBA00022908"/>
    </source>
</evidence>
<dbReference type="EMBL" id="JAXAFJ010000009">
    <property type="protein sequence ID" value="MDX6807172.1"/>
    <property type="molecule type" value="Genomic_DNA"/>
</dbReference>
<dbReference type="RefSeq" id="WP_319845294.1">
    <property type="nucleotide sequence ID" value="NZ_JAXAFJ010000009.1"/>
</dbReference>